<feature type="compositionally biased region" description="Low complexity" evidence="2">
    <location>
        <begin position="366"/>
        <end position="392"/>
    </location>
</feature>
<evidence type="ECO:0000313" key="3">
    <source>
        <dbReference type="EMBL" id="GAA5811668.1"/>
    </source>
</evidence>
<gene>
    <name evidence="3" type="ORF">MFLAVUS_005109</name>
</gene>
<feature type="region of interest" description="Disordered" evidence="2">
    <location>
        <begin position="358"/>
        <end position="392"/>
    </location>
</feature>
<protein>
    <submittedName>
        <fullName evidence="3">Uncharacterized protein</fullName>
    </submittedName>
</protein>
<keyword evidence="1" id="KW-0175">Coiled coil</keyword>
<dbReference type="PANTHER" id="PTHR40130:SF1">
    <property type="entry name" value="SPINDLE POLE BODY-ASSOCIATED PROTEIN CUT12 DOMAIN-CONTAINING PROTEIN"/>
    <property type="match status" value="1"/>
</dbReference>
<dbReference type="PANTHER" id="PTHR40130">
    <property type="entry name" value="EXPRESSED PROTEIN"/>
    <property type="match status" value="1"/>
</dbReference>
<feature type="coiled-coil region" evidence="1">
    <location>
        <begin position="318"/>
        <end position="348"/>
    </location>
</feature>
<comment type="caution">
    <text evidence="3">The sequence shown here is derived from an EMBL/GenBank/DDBJ whole genome shotgun (WGS) entry which is preliminary data.</text>
</comment>
<proteinExistence type="predicted"/>
<organism evidence="3 4">
    <name type="scientific">Mucor flavus</name>
    <dbReference type="NCBI Taxonomy" id="439312"/>
    <lineage>
        <taxon>Eukaryota</taxon>
        <taxon>Fungi</taxon>
        <taxon>Fungi incertae sedis</taxon>
        <taxon>Mucoromycota</taxon>
        <taxon>Mucoromycotina</taxon>
        <taxon>Mucoromycetes</taxon>
        <taxon>Mucorales</taxon>
        <taxon>Mucorineae</taxon>
        <taxon>Mucoraceae</taxon>
        <taxon>Mucor</taxon>
    </lineage>
</organism>
<keyword evidence="4" id="KW-1185">Reference proteome</keyword>
<dbReference type="Proteomes" id="UP001473302">
    <property type="component" value="Unassembled WGS sequence"/>
</dbReference>
<evidence type="ECO:0000313" key="4">
    <source>
        <dbReference type="Proteomes" id="UP001473302"/>
    </source>
</evidence>
<evidence type="ECO:0000256" key="1">
    <source>
        <dbReference type="SAM" id="Coils"/>
    </source>
</evidence>
<evidence type="ECO:0000256" key="2">
    <source>
        <dbReference type="SAM" id="MobiDB-lite"/>
    </source>
</evidence>
<sequence length="392" mass="44932">MIKTSVNTGHELANKAEHFEEEEDWFNAILSHDKAASKLYKIKCYTIDLQYKDSLVEFENALKDANDIQTQNTLQLLTRTHLRKSKELQRKLNRVKETTTFDMRKLEQEIYAIQKQELGSGIVNQPITESFALLSNEDDDSEDPFNKFWGVVEPMMNKLSNPVAFASTPLHENDDPIPIVQQQSTEIYGTAINEEESNRIEREMSSIIESFFSYKDDHENTTKLQSSSKHSIDEPRDDLQENENLKAQIQQLTSQIQSLEKKTQDSTLLKSNIAQFKNDVHKQALRIIQTQESTIMTRSATTTGSVLSKNIRTIGTSTAEIVNRIKVLEEENRNLRSQNRKQAALMTRYKERWERLKEGAKRRHTTATPSNPTLLSSLASSNPPALSTNEKQ</sequence>
<reference evidence="3 4" key="1">
    <citation type="submission" date="2024-04" db="EMBL/GenBank/DDBJ databases">
        <title>genome sequences of Mucor flavus KT1a and Helicostylum pulchrum KT1b strains isolated from the surface of a dry-aged beef.</title>
        <authorList>
            <person name="Toyotome T."/>
            <person name="Hosono M."/>
            <person name="Torimaru M."/>
            <person name="Fukuda K."/>
            <person name="Mikami N."/>
        </authorList>
    </citation>
    <scope>NUCLEOTIDE SEQUENCE [LARGE SCALE GENOMIC DNA]</scope>
    <source>
        <strain evidence="3 4">KT1a</strain>
    </source>
</reference>
<name>A0ABP9YXU3_9FUNG</name>
<dbReference type="EMBL" id="BAABUK010000010">
    <property type="protein sequence ID" value="GAA5811668.1"/>
    <property type="molecule type" value="Genomic_DNA"/>
</dbReference>
<accession>A0ABP9YXU3</accession>
<dbReference type="Gene3D" id="1.20.58.80">
    <property type="entry name" value="Phosphotransferase system, lactose/cellobiose-type IIA subunit"/>
    <property type="match status" value="1"/>
</dbReference>